<accession>A0AAD7NV94</accession>
<protein>
    <submittedName>
        <fullName evidence="1">Uncharacterized protein</fullName>
    </submittedName>
</protein>
<sequence length="460" mass="50909">MSDVLQVLLDLTRTILHSQPNSQRLHFSASTLQELQRASPRQRDLLEASGKLHLGLAASILFRNYIPSVVSQPVVERVISESLEILTSNGTDVRFYQSIGVLSGCIHGHDTVYKFLLNGLNESLLVKLALATVPFPESVGPDVEPAGRLHKLLLRLKEFTDEQTARPALMPADLRPIIVPTGVAPSKLSTHAPSPFPRMVVDAKGDPFAYLQSVADAEILSDGWFPSVLPELSTWAILDSIRERRVVASMQDQVLDAFISDLIVSKSGLVDVAFHDAILGAAVSRRTLLLLLFRMGVYQSIPECPFDGLDAEYPASALRLYFAAMHRDSHYRVQRVVSNVFQTLLDVLCNAWSFWLAHASRHEAAINPVDRPALPKPRQRQALADLTVNGGNPGGCTWAQLQASQLTEAQMSPRTRRKVGRTVVPLVKSIGMSPRTYFKVVLRHGLSGRRRIRDSDIENE</sequence>
<dbReference type="AlphaFoldDB" id="A0AAD7NV94"/>
<organism evidence="1 2">
    <name type="scientific">Mycena maculata</name>
    <dbReference type="NCBI Taxonomy" id="230809"/>
    <lineage>
        <taxon>Eukaryota</taxon>
        <taxon>Fungi</taxon>
        <taxon>Dikarya</taxon>
        <taxon>Basidiomycota</taxon>
        <taxon>Agaricomycotina</taxon>
        <taxon>Agaricomycetes</taxon>
        <taxon>Agaricomycetidae</taxon>
        <taxon>Agaricales</taxon>
        <taxon>Marasmiineae</taxon>
        <taxon>Mycenaceae</taxon>
        <taxon>Mycena</taxon>
    </lineage>
</organism>
<proteinExistence type="predicted"/>
<gene>
    <name evidence="1" type="ORF">DFH07DRAFT_798610</name>
</gene>
<comment type="caution">
    <text evidence="1">The sequence shown here is derived from an EMBL/GenBank/DDBJ whole genome shotgun (WGS) entry which is preliminary data.</text>
</comment>
<evidence type="ECO:0000313" key="1">
    <source>
        <dbReference type="EMBL" id="KAJ7776584.1"/>
    </source>
</evidence>
<evidence type="ECO:0000313" key="2">
    <source>
        <dbReference type="Proteomes" id="UP001215280"/>
    </source>
</evidence>
<keyword evidence="2" id="KW-1185">Reference proteome</keyword>
<name>A0AAD7NV94_9AGAR</name>
<reference evidence="1" key="1">
    <citation type="submission" date="2023-03" db="EMBL/GenBank/DDBJ databases">
        <title>Massive genome expansion in bonnet fungi (Mycena s.s.) driven by repeated elements and novel gene families across ecological guilds.</title>
        <authorList>
            <consortium name="Lawrence Berkeley National Laboratory"/>
            <person name="Harder C.B."/>
            <person name="Miyauchi S."/>
            <person name="Viragh M."/>
            <person name="Kuo A."/>
            <person name="Thoen E."/>
            <person name="Andreopoulos B."/>
            <person name="Lu D."/>
            <person name="Skrede I."/>
            <person name="Drula E."/>
            <person name="Henrissat B."/>
            <person name="Morin E."/>
            <person name="Kohler A."/>
            <person name="Barry K."/>
            <person name="LaButti K."/>
            <person name="Morin E."/>
            <person name="Salamov A."/>
            <person name="Lipzen A."/>
            <person name="Mereny Z."/>
            <person name="Hegedus B."/>
            <person name="Baldrian P."/>
            <person name="Stursova M."/>
            <person name="Weitz H."/>
            <person name="Taylor A."/>
            <person name="Grigoriev I.V."/>
            <person name="Nagy L.G."/>
            <person name="Martin F."/>
            <person name="Kauserud H."/>
        </authorList>
    </citation>
    <scope>NUCLEOTIDE SEQUENCE</scope>
    <source>
        <strain evidence="1">CBHHK188m</strain>
    </source>
</reference>
<dbReference type="Proteomes" id="UP001215280">
    <property type="component" value="Unassembled WGS sequence"/>
</dbReference>
<dbReference type="EMBL" id="JARJLG010000012">
    <property type="protein sequence ID" value="KAJ7776584.1"/>
    <property type="molecule type" value="Genomic_DNA"/>
</dbReference>